<evidence type="ECO:0000256" key="11">
    <source>
        <dbReference type="ARBA" id="ARBA00023098"/>
    </source>
</evidence>
<evidence type="ECO:0000256" key="12">
    <source>
        <dbReference type="ARBA" id="ARBA00029757"/>
    </source>
</evidence>
<keyword evidence="14" id="KW-1133">Transmembrane helix</keyword>
<gene>
    <name evidence="13 15" type="primary">lpxK</name>
    <name evidence="15" type="ORF">QLQ16_05990</name>
</gene>
<organism evidence="15 16">
    <name type="scientific">Limnohabitans lacus</name>
    <dbReference type="NCBI Taxonomy" id="3045173"/>
    <lineage>
        <taxon>Bacteria</taxon>
        <taxon>Pseudomonadati</taxon>
        <taxon>Pseudomonadota</taxon>
        <taxon>Betaproteobacteria</taxon>
        <taxon>Burkholderiales</taxon>
        <taxon>Comamonadaceae</taxon>
        <taxon>Limnohabitans</taxon>
    </lineage>
</organism>
<keyword evidence="8 13" id="KW-0547">Nucleotide-binding</keyword>
<keyword evidence="6 13" id="KW-0441">Lipid A biosynthesis</keyword>
<evidence type="ECO:0000256" key="9">
    <source>
        <dbReference type="ARBA" id="ARBA00022777"/>
    </source>
</evidence>
<feature type="binding site" evidence="13">
    <location>
        <begin position="64"/>
        <end position="71"/>
    </location>
    <ligand>
        <name>ATP</name>
        <dbReference type="ChEBI" id="CHEBI:30616"/>
    </ligand>
</feature>
<keyword evidence="7 13" id="KW-0808">Transferase</keyword>
<evidence type="ECO:0000256" key="10">
    <source>
        <dbReference type="ARBA" id="ARBA00022840"/>
    </source>
</evidence>
<evidence type="ECO:0000256" key="6">
    <source>
        <dbReference type="ARBA" id="ARBA00022556"/>
    </source>
</evidence>
<evidence type="ECO:0000256" key="14">
    <source>
        <dbReference type="SAM" id="Phobius"/>
    </source>
</evidence>
<comment type="pathway">
    <text evidence="2 13">Glycolipid biosynthesis; lipid IV(A) biosynthesis; lipid IV(A) from (3R)-3-hydroxytetradecanoyl-[acyl-carrier-protein] and UDP-N-acetyl-alpha-D-glucosamine: step 6/6.</text>
</comment>
<keyword evidence="14" id="KW-0472">Membrane</keyword>
<dbReference type="GO" id="GO:0009029">
    <property type="term" value="F:lipid-A 4'-kinase activity"/>
    <property type="evidence" value="ECO:0007669"/>
    <property type="project" value="UniProtKB-EC"/>
</dbReference>
<dbReference type="EMBL" id="JASGBH010000003">
    <property type="protein sequence ID" value="MDI9233386.1"/>
    <property type="molecule type" value="Genomic_DNA"/>
</dbReference>
<evidence type="ECO:0000256" key="7">
    <source>
        <dbReference type="ARBA" id="ARBA00022679"/>
    </source>
</evidence>
<evidence type="ECO:0000313" key="16">
    <source>
        <dbReference type="Proteomes" id="UP001431902"/>
    </source>
</evidence>
<evidence type="ECO:0000256" key="2">
    <source>
        <dbReference type="ARBA" id="ARBA00004870"/>
    </source>
</evidence>
<feature type="transmembrane region" description="Helical" evidence="14">
    <location>
        <begin position="20"/>
        <end position="42"/>
    </location>
</feature>
<evidence type="ECO:0000256" key="5">
    <source>
        <dbReference type="ARBA" id="ARBA00022516"/>
    </source>
</evidence>
<keyword evidence="16" id="KW-1185">Reference proteome</keyword>
<sequence length="330" mass="36065">MNLSHWFRLHLPQVWLRRGPIASILWPLSWLYGGLTALRNLAYRLGLSPTHRLPALVIVVGNVVAGGAGKTPMTIALVKHLMAQGLRVGVISRGHGRQTRNTRAVTADSLPQDVGDEPLLIHQSTGAPVWVGALRAAAGLELLKAHPDVQVLVCDDGLQHLALARDIEICVMDERGVGNGWLLPAGPLRETWPRTVDLLVHTGSSTVTGGFQAHRQLADHALTCDDQEVPLACLKNQPLQAVAGLARPEAFFEMLRQSGLQLSTTLALPDHHDYSDWKSTEPGCTWLCTEKDAAKLWPHEPTALAVPLQVSPESRFWEALDALVAQRLQR</sequence>
<evidence type="ECO:0000256" key="1">
    <source>
        <dbReference type="ARBA" id="ARBA00002274"/>
    </source>
</evidence>
<proteinExistence type="inferred from homology"/>
<comment type="caution">
    <text evidence="15">The sequence shown here is derived from an EMBL/GenBank/DDBJ whole genome shotgun (WGS) entry which is preliminary data.</text>
</comment>
<keyword evidence="14" id="KW-0812">Transmembrane</keyword>
<dbReference type="Pfam" id="PF02606">
    <property type="entry name" value="LpxK"/>
    <property type="match status" value="1"/>
</dbReference>
<keyword evidence="9 13" id="KW-0418">Kinase</keyword>
<dbReference type="PANTHER" id="PTHR42724:SF1">
    <property type="entry name" value="TETRAACYLDISACCHARIDE 4'-KINASE, MITOCHONDRIAL-RELATED"/>
    <property type="match status" value="1"/>
</dbReference>
<keyword evidence="5 13" id="KW-0444">Lipid biosynthesis</keyword>
<accession>A0ABT6X5Q1</accession>
<keyword evidence="11 13" id="KW-0443">Lipid metabolism</keyword>
<name>A0ABT6X5Q1_9BURK</name>
<evidence type="ECO:0000256" key="4">
    <source>
        <dbReference type="ARBA" id="ARBA00016436"/>
    </source>
</evidence>
<comment type="catalytic activity">
    <reaction evidence="13">
        <text>a lipid A disaccharide + ATP = a lipid IVA + ADP + H(+)</text>
        <dbReference type="Rhea" id="RHEA:67840"/>
        <dbReference type="ChEBI" id="CHEBI:15378"/>
        <dbReference type="ChEBI" id="CHEBI:30616"/>
        <dbReference type="ChEBI" id="CHEBI:176343"/>
        <dbReference type="ChEBI" id="CHEBI:176425"/>
        <dbReference type="ChEBI" id="CHEBI:456216"/>
        <dbReference type="EC" id="2.7.1.130"/>
    </reaction>
</comment>
<reference evidence="15" key="1">
    <citation type="submission" date="2023-05" db="EMBL/GenBank/DDBJ databases">
        <title>Limnohabitans sp. strain HM2-2 Genome sequencing and assembly.</title>
        <authorList>
            <person name="Jung Y."/>
        </authorList>
    </citation>
    <scope>NUCLEOTIDE SEQUENCE</scope>
    <source>
        <strain evidence="15">HM2-2</strain>
    </source>
</reference>
<dbReference type="InterPro" id="IPR027417">
    <property type="entry name" value="P-loop_NTPase"/>
</dbReference>
<protein>
    <recommendedName>
        <fullName evidence="4 13">Tetraacyldisaccharide 4'-kinase</fullName>
        <ecNumber evidence="3 13">2.7.1.130</ecNumber>
    </recommendedName>
    <alternativeName>
        <fullName evidence="12 13">Lipid A 4'-kinase</fullName>
    </alternativeName>
</protein>
<evidence type="ECO:0000313" key="15">
    <source>
        <dbReference type="EMBL" id="MDI9233386.1"/>
    </source>
</evidence>
<dbReference type="InterPro" id="IPR003758">
    <property type="entry name" value="LpxK"/>
</dbReference>
<keyword evidence="10 13" id="KW-0067">ATP-binding</keyword>
<evidence type="ECO:0000256" key="3">
    <source>
        <dbReference type="ARBA" id="ARBA00012071"/>
    </source>
</evidence>
<dbReference type="RefSeq" id="WP_283223780.1">
    <property type="nucleotide sequence ID" value="NZ_JASGBH010000003.1"/>
</dbReference>
<dbReference type="SUPFAM" id="SSF52540">
    <property type="entry name" value="P-loop containing nucleoside triphosphate hydrolases"/>
    <property type="match status" value="1"/>
</dbReference>
<dbReference type="NCBIfam" id="TIGR00682">
    <property type="entry name" value="lpxK"/>
    <property type="match status" value="1"/>
</dbReference>
<evidence type="ECO:0000256" key="8">
    <source>
        <dbReference type="ARBA" id="ARBA00022741"/>
    </source>
</evidence>
<dbReference type="EC" id="2.7.1.130" evidence="3 13"/>
<dbReference type="HAMAP" id="MF_00409">
    <property type="entry name" value="LpxK"/>
    <property type="match status" value="1"/>
</dbReference>
<dbReference type="Proteomes" id="UP001431902">
    <property type="component" value="Unassembled WGS sequence"/>
</dbReference>
<evidence type="ECO:0000256" key="13">
    <source>
        <dbReference type="HAMAP-Rule" id="MF_00409"/>
    </source>
</evidence>
<comment type="similarity">
    <text evidence="13">Belongs to the LpxK family.</text>
</comment>
<comment type="function">
    <text evidence="1 13">Transfers the gamma-phosphate of ATP to the 4'-position of a tetraacyldisaccharide 1-phosphate intermediate (termed DS-1-P) to form tetraacyldisaccharide 1,4'-bis-phosphate (lipid IVA).</text>
</comment>
<dbReference type="PANTHER" id="PTHR42724">
    <property type="entry name" value="TETRAACYLDISACCHARIDE 4'-KINASE"/>
    <property type="match status" value="1"/>
</dbReference>